<evidence type="ECO:0000313" key="2">
    <source>
        <dbReference type="EMBL" id="MBR7743727.1"/>
    </source>
</evidence>
<feature type="transmembrane region" description="Helical" evidence="1">
    <location>
        <begin position="101"/>
        <end position="124"/>
    </location>
</feature>
<protein>
    <recommendedName>
        <fullName evidence="4">ATP synthase protein I</fullName>
    </recommendedName>
</protein>
<feature type="transmembrane region" description="Helical" evidence="1">
    <location>
        <begin position="18"/>
        <end position="36"/>
    </location>
</feature>
<feature type="transmembrane region" description="Helical" evidence="1">
    <location>
        <begin position="42"/>
        <end position="63"/>
    </location>
</feature>
<evidence type="ECO:0000256" key="1">
    <source>
        <dbReference type="SAM" id="Phobius"/>
    </source>
</evidence>
<accession>A0A941DCA8</accession>
<dbReference type="AlphaFoldDB" id="A0A941DCA8"/>
<proteinExistence type="predicted"/>
<organism evidence="2 3">
    <name type="scientific">Phycicoccus avicenniae</name>
    <dbReference type="NCBI Taxonomy" id="2828860"/>
    <lineage>
        <taxon>Bacteria</taxon>
        <taxon>Bacillati</taxon>
        <taxon>Actinomycetota</taxon>
        <taxon>Actinomycetes</taxon>
        <taxon>Micrococcales</taxon>
        <taxon>Intrasporangiaceae</taxon>
        <taxon>Phycicoccus</taxon>
    </lineage>
</organism>
<evidence type="ECO:0008006" key="4">
    <source>
        <dbReference type="Google" id="ProtNLM"/>
    </source>
</evidence>
<keyword evidence="1" id="KW-1133">Transmembrane helix</keyword>
<keyword evidence="1" id="KW-0472">Membrane</keyword>
<name>A0A941DCA8_9MICO</name>
<feature type="transmembrane region" description="Helical" evidence="1">
    <location>
        <begin position="75"/>
        <end position="95"/>
    </location>
</feature>
<reference evidence="2" key="1">
    <citation type="submission" date="2021-04" db="EMBL/GenBank/DDBJ databases">
        <title>Phycicoccus avicenniae sp. nov., a novel endophytic actinomycetes isolated from branch of Avicennia mariana.</title>
        <authorList>
            <person name="Tuo L."/>
        </authorList>
    </citation>
    <scope>NUCLEOTIDE SEQUENCE</scope>
    <source>
        <strain evidence="2">BSK3Z-2</strain>
    </source>
</reference>
<keyword evidence="3" id="KW-1185">Reference proteome</keyword>
<dbReference type="RefSeq" id="WP_211602989.1">
    <property type="nucleotide sequence ID" value="NZ_JAGSNF010000015.1"/>
</dbReference>
<gene>
    <name evidence="2" type="ORF">KC207_10540</name>
</gene>
<evidence type="ECO:0000313" key="3">
    <source>
        <dbReference type="Proteomes" id="UP000677016"/>
    </source>
</evidence>
<dbReference type="EMBL" id="JAGSNF010000015">
    <property type="protein sequence ID" value="MBR7743727.1"/>
    <property type="molecule type" value="Genomic_DNA"/>
</dbReference>
<dbReference type="Proteomes" id="UP000677016">
    <property type="component" value="Unassembled WGS sequence"/>
</dbReference>
<sequence length="141" mass="13860">MSLAAAARTPVASMRRHVLVVGLPGIALAGLVGLLLGSPQAALSAAAGAFLVFVVMLAGLLGITSVVQGPVGLSLAGAAIVYIGQLVLVLAAIAVLENAAWLAGTAVALGGVTEGLLVVGAQVLGFVRARHGFDDAVMEAR</sequence>
<keyword evidence="1" id="KW-0812">Transmembrane</keyword>
<comment type="caution">
    <text evidence="2">The sequence shown here is derived from an EMBL/GenBank/DDBJ whole genome shotgun (WGS) entry which is preliminary data.</text>
</comment>